<dbReference type="Proteomes" id="UP000580861">
    <property type="component" value="Unassembled WGS sequence"/>
</dbReference>
<evidence type="ECO:0000313" key="2">
    <source>
        <dbReference type="Proteomes" id="UP000580861"/>
    </source>
</evidence>
<sequence length="153" mass="16655">MTVESAGQDYLTRQIGALLEAIREEGPVGEGRRSFRLAGHLAAEGGFHLGDILAATAQLLAAHAWNNGYLGAAELLTRRMRDFGAESAELVQHLVRLETGSEQGWLLQGDREALIAYARRAQRPDIEQRAQAIEPLLPGVTGPERPDRMASES</sequence>
<dbReference type="EMBL" id="JACHMX010000001">
    <property type="protein sequence ID" value="MBB5857749.1"/>
    <property type="molecule type" value="Genomic_DNA"/>
</dbReference>
<accession>A0A841BA48</accession>
<name>A0A841BA48_9PSEU</name>
<keyword evidence="2" id="KW-1185">Reference proteome</keyword>
<comment type="caution">
    <text evidence="1">The sequence shown here is derived from an EMBL/GenBank/DDBJ whole genome shotgun (WGS) entry which is preliminary data.</text>
</comment>
<reference evidence="1 2" key="1">
    <citation type="submission" date="2020-08" db="EMBL/GenBank/DDBJ databases">
        <title>Sequencing the genomes of 1000 actinobacteria strains.</title>
        <authorList>
            <person name="Klenk H.-P."/>
        </authorList>
    </citation>
    <scope>NUCLEOTIDE SEQUENCE [LARGE SCALE GENOMIC DNA]</scope>
    <source>
        <strain evidence="1 2">DSM 45272</strain>
    </source>
</reference>
<dbReference type="AlphaFoldDB" id="A0A841BA48"/>
<evidence type="ECO:0000313" key="1">
    <source>
        <dbReference type="EMBL" id="MBB5857749.1"/>
    </source>
</evidence>
<protein>
    <submittedName>
        <fullName evidence="1">Uncharacterized protein</fullName>
    </submittedName>
</protein>
<proteinExistence type="predicted"/>
<dbReference type="RefSeq" id="WP_184904128.1">
    <property type="nucleotide sequence ID" value="NZ_JACHMX010000001.1"/>
</dbReference>
<organism evidence="1 2">
    <name type="scientific">Amycolatopsis umgeniensis</name>
    <dbReference type="NCBI Taxonomy" id="336628"/>
    <lineage>
        <taxon>Bacteria</taxon>
        <taxon>Bacillati</taxon>
        <taxon>Actinomycetota</taxon>
        <taxon>Actinomycetes</taxon>
        <taxon>Pseudonocardiales</taxon>
        <taxon>Pseudonocardiaceae</taxon>
        <taxon>Amycolatopsis</taxon>
    </lineage>
</organism>
<gene>
    <name evidence="1" type="ORF">HDA45_007836</name>
</gene>